<sequence>MFPNRRFKSDPEYLYWKFKPPKESDRPSNLLIALSNEQVVGQVGLVPATLICEDLEIATQWLGDVMVDTDFRGFKLSHKLYEEAVKLTPLTLSQSPSPVAWNTFKSFGFESVDGPYRCILPINGDFFASFFFKPGTRLHRFSRMLFSNIFYQRNKLKGMNTNFMSDISEI</sequence>
<name>A0A382NWY1_9ZZZZ</name>
<organism evidence="2">
    <name type="scientific">marine metagenome</name>
    <dbReference type="NCBI Taxonomy" id="408172"/>
    <lineage>
        <taxon>unclassified sequences</taxon>
        <taxon>metagenomes</taxon>
        <taxon>ecological metagenomes</taxon>
    </lineage>
</organism>
<evidence type="ECO:0000313" key="2">
    <source>
        <dbReference type="EMBL" id="SVC64232.1"/>
    </source>
</evidence>
<dbReference type="InterPro" id="IPR016181">
    <property type="entry name" value="Acyl_CoA_acyltransferase"/>
</dbReference>
<dbReference type="SUPFAM" id="SSF55729">
    <property type="entry name" value="Acyl-CoA N-acyltransferases (Nat)"/>
    <property type="match status" value="1"/>
</dbReference>
<dbReference type="EMBL" id="UINC01102533">
    <property type="protein sequence ID" value="SVC64232.1"/>
    <property type="molecule type" value="Genomic_DNA"/>
</dbReference>
<feature type="domain" description="N-acetyltransferase" evidence="1">
    <location>
        <begin position="1"/>
        <end position="133"/>
    </location>
</feature>
<evidence type="ECO:0000259" key="1">
    <source>
        <dbReference type="PROSITE" id="PS51186"/>
    </source>
</evidence>
<feature type="non-terminal residue" evidence="2">
    <location>
        <position position="170"/>
    </location>
</feature>
<dbReference type="AlphaFoldDB" id="A0A382NWY1"/>
<dbReference type="Gene3D" id="3.40.630.30">
    <property type="match status" value="1"/>
</dbReference>
<proteinExistence type="predicted"/>
<gene>
    <name evidence="2" type="ORF">METZ01_LOCUS317086</name>
</gene>
<dbReference type="InterPro" id="IPR000182">
    <property type="entry name" value="GNAT_dom"/>
</dbReference>
<dbReference type="Pfam" id="PF13527">
    <property type="entry name" value="Acetyltransf_9"/>
    <property type="match status" value="1"/>
</dbReference>
<dbReference type="PROSITE" id="PS51186">
    <property type="entry name" value="GNAT"/>
    <property type="match status" value="1"/>
</dbReference>
<dbReference type="GO" id="GO:0016747">
    <property type="term" value="F:acyltransferase activity, transferring groups other than amino-acyl groups"/>
    <property type="evidence" value="ECO:0007669"/>
    <property type="project" value="InterPro"/>
</dbReference>
<reference evidence="2" key="1">
    <citation type="submission" date="2018-05" db="EMBL/GenBank/DDBJ databases">
        <authorList>
            <person name="Lanie J.A."/>
            <person name="Ng W.-L."/>
            <person name="Kazmierczak K.M."/>
            <person name="Andrzejewski T.M."/>
            <person name="Davidsen T.M."/>
            <person name="Wayne K.J."/>
            <person name="Tettelin H."/>
            <person name="Glass J.I."/>
            <person name="Rusch D."/>
            <person name="Podicherti R."/>
            <person name="Tsui H.-C.T."/>
            <person name="Winkler M.E."/>
        </authorList>
    </citation>
    <scope>NUCLEOTIDE SEQUENCE</scope>
</reference>
<protein>
    <recommendedName>
        <fullName evidence="1">N-acetyltransferase domain-containing protein</fullName>
    </recommendedName>
</protein>
<accession>A0A382NWY1</accession>